<dbReference type="AlphaFoldDB" id="A0A2D0N4T4"/>
<organism evidence="1 2">
    <name type="scientific">Flavilitoribacter nigricans (strain ATCC 23147 / DSM 23189 / NBRC 102662 / NCIMB 1420 / SS-2)</name>
    <name type="common">Lewinella nigricans</name>
    <dbReference type="NCBI Taxonomy" id="1122177"/>
    <lineage>
        <taxon>Bacteria</taxon>
        <taxon>Pseudomonadati</taxon>
        <taxon>Bacteroidota</taxon>
        <taxon>Saprospiria</taxon>
        <taxon>Saprospirales</taxon>
        <taxon>Lewinellaceae</taxon>
        <taxon>Flavilitoribacter</taxon>
    </lineage>
</organism>
<name>A0A2D0N4T4_FLAN2</name>
<reference evidence="1 2" key="1">
    <citation type="submission" date="2017-10" db="EMBL/GenBank/DDBJ databases">
        <title>The draft genome sequence of Lewinella nigricans NBRC 102662.</title>
        <authorList>
            <person name="Wang K."/>
        </authorList>
    </citation>
    <scope>NUCLEOTIDE SEQUENCE [LARGE SCALE GENOMIC DNA]</scope>
    <source>
        <strain evidence="1 2">NBRC 102662</strain>
    </source>
</reference>
<evidence type="ECO:0000313" key="1">
    <source>
        <dbReference type="EMBL" id="PHN03169.1"/>
    </source>
</evidence>
<sequence length="71" mass="8070">MIRLFTQGSKGAGDRRIIWFVRTDIRDPWGGGNMDLLDFLGNGRLGDQEIWRLGDGETGRGGDWEQWNSSE</sequence>
<dbReference type="EMBL" id="PDUD01000033">
    <property type="protein sequence ID" value="PHN03169.1"/>
    <property type="molecule type" value="Genomic_DNA"/>
</dbReference>
<protein>
    <submittedName>
        <fullName evidence="1">Uncharacterized protein</fullName>
    </submittedName>
</protein>
<dbReference type="Proteomes" id="UP000223913">
    <property type="component" value="Unassembled WGS sequence"/>
</dbReference>
<comment type="caution">
    <text evidence="1">The sequence shown here is derived from an EMBL/GenBank/DDBJ whole genome shotgun (WGS) entry which is preliminary data.</text>
</comment>
<evidence type="ECO:0000313" key="2">
    <source>
        <dbReference type="Proteomes" id="UP000223913"/>
    </source>
</evidence>
<gene>
    <name evidence="1" type="ORF">CRP01_27630</name>
</gene>
<accession>A0A2D0N4T4</accession>
<proteinExistence type="predicted"/>
<keyword evidence="2" id="KW-1185">Reference proteome</keyword>